<evidence type="ECO:0000256" key="3">
    <source>
        <dbReference type="SAM" id="SignalP"/>
    </source>
</evidence>
<evidence type="ECO:0000256" key="1">
    <source>
        <dbReference type="ARBA" id="ARBA00023161"/>
    </source>
</evidence>
<dbReference type="Proteomes" id="UP000695022">
    <property type="component" value="Unplaced"/>
</dbReference>
<dbReference type="PANTHER" id="PTHR15696">
    <property type="entry name" value="SMG-7 SUPPRESSOR WITH MORPHOLOGICAL EFFECT ON GENITALIA PROTEIN 7"/>
    <property type="match status" value="1"/>
</dbReference>
<feature type="domain" description="DNA/RNA-binding" evidence="4">
    <location>
        <begin position="12"/>
        <end position="121"/>
    </location>
</feature>
<organism evidence="5 6">
    <name type="scientific">Priapulus caudatus</name>
    <name type="common">Priapulid worm</name>
    <dbReference type="NCBI Taxonomy" id="37621"/>
    <lineage>
        <taxon>Eukaryota</taxon>
        <taxon>Metazoa</taxon>
        <taxon>Ecdysozoa</taxon>
        <taxon>Scalidophora</taxon>
        <taxon>Priapulida</taxon>
        <taxon>Priapulimorpha</taxon>
        <taxon>Priapulimorphida</taxon>
        <taxon>Priapulidae</taxon>
        <taxon>Priapulus</taxon>
    </lineage>
</organism>
<name>A0ABM1F376_PRICU</name>
<keyword evidence="1" id="KW-0866">Nonsense-mediated mRNA decay</keyword>
<accession>A0ABM1F376</accession>
<dbReference type="InterPro" id="IPR018834">
    <property type="entry name" value="DNA/RNA-bd_Est1-type"/>
</dbReference>
<dbReference type="SUPFAM" id="SSF48452">
    <property type="entry name" value="TPR-like"/>
    <property type="match status" value="1"/>
</dbReference>
<sequence>METFGEVALLLLQELQVLAQHSPFPIRNDCLLQYITINIFTIDSSALKDCHDDREDAISVLQLQALSLAMCMFAVLVKRAAGLLEKHMLEAADPEDLLSDDLRHVLPSIKVWCDWLSSVPNTRLWTLPAVINSDLGARSLGRTEQNEYVLSSEEEEELQGEQSSAIQELKRKKQVLERRKLRHEQQGKQRTAVLEKEKQERLAEVIVCPYFLVPDTNCFIDHLAGLQRVVAARCYTLVVPLVDSPIQVRRDIVLLTEDRNLRLKAHAHNVPVSGVPALLRWANLR</sequence>
<dbReference type="InterPro" id="IPR045153">
    <property type="entry name" value="Est1/Ebs1-like"/>
</dbReference>
<evidence type="ECO:0000313" key="5">
    <source>
        <dbReference type="Proteomes" id="UP000695022"/>
    </source>
</evidence>
<protein>
    <submittedName>
        <fullName evidence="6">Telomerase-binding protein EST1A-like</fullName>
    </submittedName>
</protein>
<feature type="chain" id="PRO_5045389200" evidence="3">
    <location>
        <begin position="20"/>
        <end position="285"/>
    </location>
</feature>
<keyword evidence="2" id="KW-0175">Coiled coil</keyword>
<dbReference type="Pfam" id="PF10373">
    <property type="entry name" value="EST1_DNA_bind"/>
    <property type="match status" value="1"/>
</dbReference>
<dbReference type="GeneID" id="106818740"/>
<gene>
    <name evidence="6" type="primary">LOC106818740</name>
</gene>
<keyword evidence="5" id="KW-1185">Reference proteome</keyword>
<reference evidence="6" key="1">
    <citation type="submission" date="2025-08" db="UniProtKB">
        <authorList>
            <consortium name="RefSeq"/>
        </authorList>
    </citation>
    <scope>IDENTIFICATION</scope>
</reference>
<evidence type="ECO:0000256" key="2">
    <source>
        <dbReference type="SAM" id="Coils"/>
    </source>
</evidence>
<evidence type="ECO:0000313" key="6">
    <source>
        <dbReference type="RefSeq" id="XP_014678897.1"/>
    </source>
</evidence>
<keyword evidence="3" id="KW-0732">Signal</keyword>
<feature type="signal peptide" evidence="3">
    <location>
        <begin position="1"/>
        <end position="19"/>
    </location>
</feature>
<dbReference type="Gene3D" id="3.40.50.1010">
    <property type="entry name" value="5'-nuclease"/>
    <property type="match status" value="2"/>
</dbReference>
<dbReference type="InterPro" id="IPR011990">
    <property type="entry name" value="TPR-like_helical_dom_sf"/>
</dbReference>
<feature type="coiled-coil region" evidence="2">
    <location>
        <begin position="159"/>
        <end position="186"/>
    </location>
</feature>
<proteinExistence type="predicted"/>
<evidence type="ECO:0000259" key="4">
    <source>
        <dbReference type="Pfam" id="PF10373"/>
    </source>
</evidence>
<dbReference type="PANTHER" id="PTHR15696:SF0">
    <property type="entry name" value="TELOMERASE-BINDING PROTEIN EST1A"/>
    <property type="match status" value="1"/>
</dbReference>
<dbReference type="RefSeq" id="XP_014678897.1">
    <property type="nucleotide sequence ID" value="XM_014823411.1"/>
</dbReference>